<evidence type="ECO:0000313" key="2">
    <source>
        <dbReference type="EMBL" id="MDP9898133.1"/>
    </source>
</evidence>
<gene>
    <name evidence="2" type="ORF">J2W36_000366</name>
</gene>
<evidence type="ECO:0000256" key="1">
    <source>
        <dbReference type="ARBA" id="ARBA00022729"/>
    </source>
</evidence>
<protein>
    <submittedName>
        <fullName evidence="2">TRAP-type mannitol/chloroaromatic compound transport system substrate-binding protein</fullName>
    </submittedName>
</protein>
<dbReference type="InterPro" id="IPR026289">
    <property type="entry name" value="SBP_TakP-like"/>
</dbReference>
<keyword evidence="3" id="KW-1185">Reference proteome</keyword>
<keyword evidence="1" id="KW-0732">Signal</keyword>
<dbReference type="Gene3D" id="3.40.190.10">
    <property type="entry name" value="Periplasmic binding protein-like II"/>
    <property type="match status" value="1"/>
</dbReference>
<dbReference type="InterPro" id="IPR038404">
    <property type="entry name" value="TRAP_DctP_sf"/>
</dbReference>
<organism evidence="2 3">
    <name type="scientific">Variovorax ginsengisoli</name>
    <dbReference type="NCBI Taxonomy" id="363844"/>
    <lineage>
        <taxon>Bacteria</taxon>
        <taxon>Pseudomonadati</taxon>
        <taxon>Pseudomonadota</taxon>
        <taxon>Betaproteobacteria</taxon>
        <taxon>Burkholderiales</taxon>
        <taxon>Comamonadaceae</taxon>
        <taxon>Variovorax</taxon>
    </lineage>
</organism>
<dbReference type="NCBIfam" id="NF037995">
    <property type="entry name" value="TRAP_S1"/>
    <property type="match status" value="1"/>
</dbReference>
<dbReference type="PANTHER" id="PTHR33376">
    <property type="match status" value="1"/>
</dbReference>
<dbReference type="Pfam" id="PF03480">
    <property type="entry name" value="DctP"/>
    <property type="match status" value="1"/>
</dbReference>
<dbReference type="PIRSF" id="PIRSF039026">
    <property type="entry name" value="SiaP"/>
    <property type="match status" value="1"/>
</dbReference>
<dbReference type="RefSeq" id="WP_307687951.1">
    <property type="nucleotide sequence ID" value="NZ_JAUSRO010000001.1"/>
</dbReference>
<name>A0ABT9S1A5_9BURK</name>
<dbReference type="EMBL" id="JAUSRO010000001">
    <property type="protein sequence ID" value="MDP9898133.1"/>
    <property type="molecule type" value="Genomic_DNA"/>
</dbReference>
<proteinExistence type="predicted"/>
<dbReference type="InterPro" id="IPR018389">
    <property type="entry name" value="DctP_fam"/>
</dbReference>
<accession>A0ABT9S1A5</accession>
<dbReference type="PROSITE" id="PS51318">
    <property type="entry name" value="TAT"/>
    <property type="match status" value="1"/>
</dbReference>
<sequence length="365" mass="38024">MEIPSMGRRRLLKQAGIAAVLATGLAPAVHAQAVVRWRLASSFPRSSAVGYGAAETFVQIVRALSGGRFDIAVHAGGELMTPLGVLDAVQGGSIEAAHTVPGWFHDRHPCFAIGSMLPFGPDARQTQAWMTAGNGRTLMNAFYAGQGLVALDGGSTGLQMSGWFRRAPRSAADFKGLRLRTAGGPMDAVMARLGAVPQKLAATGIADALAKGRIDAAEWLGPADDQALGLGSAAPLYGASGWWVDGLGLGILIQQKALAALSSDQRAMIEAAAAQSAAMLTARYDVMNAVALKQLAAAGTKVVSLPQPVMQAVFSAWTAVAADSAAKNADWQRIHADLRAFQRAQGQATRLTGSRLEAFMANRSP</sequence>
<dbReference type="Proteomes" id="UP001226867">
    <property type="component" value="Unassembled WGS sequence"/>
</dbReference>
<evidence type="ECO:0000313" key="3">
    <source>
        <dbReference type="Proteomes" id="UP001226867"/>
    </source>
</evidence>
<dbReference type="PANTHER" id="PTHR33376:SF5">
    <property type="entry name" value="EXTRACYTOPLASMIC SOLUTE RECEPTOR PROTEIN"/>
    <property type="match status" value="1"/>
</dbReference>
<dbReference type="InterPro" id="IPR006311">
    <property type="entry name" value="TAT_signal"/>
</dbReference>
<reference evidence="2 3" key="1">
    <citation type="submission" date="2023-07" db="EMBL/GenBank/DDBJ databases">
        <title>Sorghum-associated microbial communities from plants grown in Nebraska, USA.</title>
        <authorList>
            <person name="Schachtman D."/>
        </authorList>
    </citation>
    <scope>NUCLEOTIDE SEQUENCE [LARGE SCALE GENOMIC DNA]</scope>
    <source>
        <strain evidence="2 3">DS1607</strain>
    </source>
</reference>
<comment type="caution">
    <text evidence="2">The sequence shown here is derived from an EMBL/GenBank/DDBJ whole genome shotgun (WGS) entry which is preliminary data.</text>
</comment>
<dbReference type="Gene3D" id="3.40.190.170">
    <property type="entry name" value="Bacterial extracellular solute-binding protein, family 7"/>
    <property type="match status" value="1"/>
</dbReference>